<comment type="caution">
    <text evidence="3">The sequence shown here is derived from an EMBL/GenBank/DDBJ whole genome shotgun (WGS) entry which is preliminary data.</text>
</comment>
<feature type="chain" id="PRO_5046161726" evidence="1">
    <location>
        <begin position="28"/>
        <end position="249"/>
    </location>
</feature>
<gene>
    <name evidence="3" type="ORF">AB4566_20635</name>
</gene>
<keyword evidence="1" id="KW-0732">Signal</keyword>
<evidence type="ECO:0000313" key="4">
    <source>
        <dbReference type="Proteomes" id="UP001570417"/>
    </source>
</evidence>
<dbReference type="Gene3D" id="3.90.1340.10">
    <property type="entry name" value="Phage tail collar domain"/>
    <property type="match status" value="1"/>
</dbReference>
<keyword evidence="4" id="KW-1185">Reference proteome</keyword>
<evidence type="ECO:0000313" key="3">
    <source>
        <dbReference type="EMBL" id="MFA0570668.1"/>
    </source>
</evidence>
<feature type="signal peptide" evidence="1">
    <location>
        <begin position="1"/>
        <end position="27"/>
    </location>
</feature>
<name>A0ABV4NH65_9VIBR</name>
<dbReference type="RefSeq" id="WP_372268307.1">
    <property type="nucleotide sequence ID" value="NZ_JBFRUW010000107.1"/>
</dbReference>
<dbReference type="EMBL" id="JBFRUW010000107">
    <property type="protein sequence ID" value="MFA0570668.1"/>
    <property type="molecule type" value="Genomic_DNA"/>
</dbReference>
<dbReference type="InterPro" id="IPR037053">
    <property type="entry name" value="Phage_tail_collar_dom_sf"/>
</dbReference>
<organism evidence="3 4">
    <name type="scientific">Vibrio gallaecicus</name>
    <dbReference type="NCBI Taxonomy" id="552386"/>
    <lineage>
        <taxon>Bacteria</taxon>
        <taxon>Pseudomonadati</taxon>
        <taxon>Pseudomonadota</taxon>
        <taxon>Gammaproteobacteria</taxon>
        <taxon>Vibrionales</taxon>
        <taxon>Vibrionaceae</taxon>
        <taxon>Vibrio</taxon>
    </lineage>
</organism>
<accession>A0ABV4NH65</accession>
<dbReference type="PROSITE" id="PS51257">
    <property type="entry name" value="PROKAR_LIPOPROTEIN"/>
    <property type="match status" value="1"/>
</dbReference>
<sequence>MRINKWIFKLTPIAVMIGMFSPGSASAGCSSEPYIGSMCVTAASYCPSSYYMQADGALLYIDDYTALFSLLGTNFGGDGRVNFKLPDMRGRTAVGVGTGPSLSLIQLGEMGGHESINLTEDNLPAHTHNVGNGVVMNVSNANVDVAVEIPLFADRGTSNQVPASGETFLHTVGKDNMSANEEAKIYGNGESAQGAHLVGTGAGKLQFNQNNFITGKVDSAGKDEKVTNRQPYVGLTHCIAVFGLYPPRP</sequence>
<feature type="domain" description="Phage tail collar" evidence="2">
    <location>
        <begin position="36"/>
        <end position="92"/>
    </location>
</feature>
<evidence type="ECO:0000259" key="2">
    <source>
        <dbReference type="Pfam" id="PF07484"/>
    </source>
</evidence>
<protein>
    <submittedName>
        <fullName evidence="3">Phage tail protein</fullName>
    </submittedName>
</protein>
<dbReference type="SUPFAM" id="SSF88874">
    <property type="entry name" value="Receptor-binding domain of short tail fibre protein gp12"/>
    <property type="match status" value="1"/>
</dbReference>
<dbReference type="InterPro" id="IPR011083">
    <property type="entry name" value="Phage_tail_collar_dom"/>
</dbReference>
<dbReference type="Proteomes" id="UP001570417">
    <property type="component" value="Unassembled WGS sequence"/>
</dbReference>
<dbReference type="Pfam" id="PF07484">
    <property type="entry name" value="Collar"/>
    <property type="match status" value="1"/>
</dbReference>
<proteinExistence type="predicted"/>
<reference evidence="3 4" key="1">
    <citation type="journal article" date="2024" name="ISME J.">
        <title>Tailless and filamentous prophages are predominant in marine Vibrio.</title>
        <authorList>
            <person name="Steensen K."/>
            <person name="Seneca J."/>
            <person name="Bartlau N."/>
            <person name="Yu X.A."/>
            <person name="Hussain F.A."/>
            <person name="Polz M.F."/>
        </authorList>
    </citation>
    <scope>NUCLEOTIDE SEQUENCE [LARGE SCALE GENOMIC DNA]</scope>
    <source>
        <strain evidence="3 4">10N.222.51.A1</strain>
    </source>
</reference>
<evidence type="ECO:0000256" key="1">
    <source>
        <dbReference type="SAM" id="SignalP"/>
    </source>
</evidence>